<dbReference type="GO" id="GO:0017046">
    <property type="term" value="F:peptide hormone binding"/>
    <property type="evidence" value="ECO:0007669"/>
    <property type="project" value="TreeGrafter"/>
</dbReference>
<dbReference type="GO" id="GO:0007188">
    <property type="term" value="P:adenylate cyclase-modulating G protein-coupled receptor signaling pathway"/>
    <property type="evidence" value="ECO:0007669"/>
    <property type="project" value="TreeGrafter"/>
</dbReference>
<dbReference type="Proteomes" id="UP000183832">
    <property type="component" value="Unassembled WGS sequence"/>
</dbReference>
<evidence type="ECO:0000259" key="6">
    <source>
        <dbReference type="PROSITE" id="PS50261"/>
    </source>
</evidence>
<evidence type="ECO:0000313" key="7">
    <source>
        <dbReference type="EMBL" id="CRL06924.1"/>
    </source>
</evidence>
<gene>
    <name evidence="7" type="ORF">CLUMA_CG019599</name>
</gene>
<organism evidence="7 8">
    <name type="scientific">Clunio marinus</name>
    <dbReference type="NCBI Taxonomy" id="568069"/>
    <lineage>
        <taxon>Eukaryota</taxon>
        <taxon>Metazoa</taxon>
        <taxon>Ecdysozoa</taxon>
        <taxon>Arthropoda</taxon>
        <taxon>Hexapoda</taxon>
        <taxon>Insecta</taxon>
        <taxon>Pterygota</taxon>
        <taxon>Neoptera</taxon>
        <taxon>Endopterygota</taxon>
        <taxon>Diptera</taxon>
        <taxon>Nematocera</taxon>
        <taxon>Chironomoidea</taxon>
        <taxon>Chironomidae</taxon>
        <taxon>Clunio</taxon>
    </lineage>
</organism>
<protein>
    <submittedName>
        <fullName evidence="7">CLUMA_CG019599, isoform A</fullName>
    </submittedName>
</protein>
<dbReference type="InterPro" id="IPR002001">
    <property type="entry name" value="GPCR_2_diuretic_rcpt"/>
</dbReference>
<comment type="subcellular location">
    <subcellularLocation>
        <location evidence="1">Membrane</location>
        <topology evidence="1">Multi-pass membrane protein</topology>
    </subcellularLocation>
</comment>
<keyword evidence="2 5" id="KW-0812">Transmembrane</keyword>
<dbReference type="SUPFAM" id="SSF81321">
    <property type="entry name" value="Family A G protein-coupled receptor-like"/>
    <property type="match status" value="1"/>
</dbReference>
<dbReference type="EMBL" id="CVRI01000067">
    <property type="protein sequence ID" value="CRL06924.1"/>
    <property type="molecule type" value="Genomic_DNA"/>
</dbReference>
<dbReference type="STRING" id="568069.A0A1J1J542"/>
<dbReference type="InterPro" id="IPR000832">
    <property type="entry name" value="GPCR_2_secretin-like"/>
</dbReference>
<reference evidence="7 8" key="1">
    <citation type="submission" date="2015-04" db="EMBL/GenBank/DDBJ databases">
        <authorList>
            <person name="Syromyatnikov M.Y."/>
            <person name="Popov V.N."/>
        </authorList>
    </citation>
    <scope>NUCLEOTIDE SEQUENCE [LARGE SCALE GENOMIC DNA]</scope>
</reference>
<dbReference type="GO" id="GO:0008528">
    <property type="term" value="F:G protein-coupled peptide receptor activity"/>
    <property type="evidence" value="ECO:0007669"/>
    <property type="project" value="TreeGrafter"/>
</dbReference>
<evidence type="ECO:0000256" key="2">
    <source>
        <dbReference type="ARBA" id="ARBA00022692"/>
    </source>
</evidence>
<feature type="domain" description="G-protein coupled receptors family 2 profile 2" evidence="6">
    <location>
        <begin position="1"/>
        <end position="206"/>
    </location>
</feature>
<keyword evidence="4 5" id="KW-0472">Membrane</keyword>
<dbReference type="Pfam" id="PF00002">
    <property type="entry name" value="7tm_2"/>
    <property type="match status" value="1"/>
</dbReference>
<dbReference type="PRINTS" id="PR01127">
    <property type="entry name" value="DIUHORMONER"/>
</dbReference>
<feature type="transmembrane region" description="Helical" evidence="5">
    <location>
        <begin position="58"/>
        <end position="79"/>
    </location>
</feature>
<evidence type="ECO:0000256" key="3">
    <source>
        <dbReference type="ARBA" id="ARBA00022989"/>
    </source>
</evidence>
<dbReference type="OrthoDB" id="6022368at2759"/>
<dbReference type="AlphaFoldDB" id="A0A1J1J542"/>
<feature type="transmembrane region" description="Helical" evidence="5">
    <location>
        <begin position="155"/>
        <end position="173"/>
    </location>
</feature>
<dbReference type="InterPro" id="IPR017981">
    <property type="entry name" value="GPCR_2-like_7TM"/>
</dbReference>
<feature type="transmembrane region" description="Helical" evidence="5">
    <location>
        <begin position="110"/>
        <end position="135"/>
    </location>
</feature>
<dbReference type="PRINTS" id="PR00249">
    <property type="entry name" value="GPCRSECRETIN"/>
</dbReference>
<keyword evidence="3 5" id="KW-1133">Transmembrane helix</keyword>
<dbReference type="InterPro" id="IPR050332">
    <property type="entry name" value="GPCR_2"/>
</dbReference>
<accession>A0A1J1J542</accession>
<dbReference type="Gene3D" id="1.20.1070.10">
    <property type="entry name" value="Rhodopsin 7-helix transmembrane proteins"/>
    <property type="match status" value="1"/>
</dbReference>
<dbReference type="GO" id="GO:0007166">
    <property type="term" value="P:cell surface receptor signaling pathway"/>
    <property type="evidence" value="ECO:0007669"/>
    <property type="project" value="InterPro"/>
</dbReference>
<dbReference type="PROSITE" id="PS50261">
    <property type="entry name" value="G_PROTEIN_RECEP_F2_4"/>
    <property type="match status" value="1"/>
</dbReference>
<proteinExistence type="predicted"/>
<evidence type="ECO:0000256" key="5">
    <source>
        <dbReference type="SAM" id="Phobius"/>
    </source>
</evidence>
<evidence type="ECO:0000313" key="8">
    <source>
        <dbReference type="Proteomes" id="UP000183832"/>
    </source>
</evidence>
<evidence type="ECO:0000256" key="4">
    <source>
        <dbReference type="ARBA" id="ARBA00023136"/>
    </source>
</evidence>
<feature type="transmembrane region" description="Helical" evidence="5">
    <location>
        <begin position="20"/>
        <end position="46"/>
    </location>
</feature>
<dbReference type="PANTHER" id="PTHR45620">
    <property type="entry name" value="PDF RECEPTOR-LIKE PROTEIN-RELATED"/>
    <property type="match status" value="1"/>
</dbReference>
<name>A0A1J1J542_9DIPT</name>
<keyword evidence="8" id="KW-1185">Reference proteome</keyword>
<evidence type="ECO:0000256" key="1">
    <source>
        <dbReference type="ARBA" id="ARBA00004141"/>
    </source>
</evidence>
<dbReference type="PANTHER" id="PTHR45620:SF15">
    <property type="entry name" value="DIURETIC HORMONE 44 RECEPTOR 1-RELATED"/>
    <property type="match status" value="1"/>
</dbReference>
<sequence length="313" mass="35500">MTLSFQMSSSAGLIECMVLLTLLHFFNLTNFFWMMVEGLYLYLLVVETFSRIEVINKFVIYAVIGYGVPAICALSWSTVKIIVSEREGLHEASHQFQYGCPYMQESSVDWIFKGPACLVLIINLIFLFSIMWVLITKLRSANTAETKQYRKASKALLVLIPLFGLTYLIVLYGPNEGMGKKIFDIARAILLSTQGFSVALFYCFLNSEVRKAIKNRINRWRDARNIRCSQIRQSHIGRSRFTKNGKRSQSRAESLRPLTCNIQKRESNVTTTTILTELSSNYASYPGPNGAFQMATNPRAVSPMMKGLDENSV</sequence>
<feature type="transmembrane region" description="Helical" evidence="5">
    <location>
        <begin position="185"/>
        <end position="205"/>
    </location>
</feature>
<dbReference type="GO" id="GO:0008036">
    <property type="term" value="F:diuretic hormone receptor activity"/>
    <property type="evidence" value="ECO:0007669"/>
    <property type="project" value="InterPro"/>
</dbReference>
<dbReference type="GO" id="GO:0005886">
    <property type="term" value="C:plasma membrane"/>
    <property type="evidence" value="ECO:0007669"/>
    <property type="project" value="TreeGrafter"/>
</dbReference>